<feature type="region of interest" description="Disordered" evidence="1">
    <location>
        <begin position="1"/>
        <end position="20"/>
    </location>
</feature>
<evidence type="ECO:0000313" key="3">
    <source>
        <dbReference type="Proteomes" id="UP001515480"/>
    </source>
</evidence>
<keyword evidence="3" id="KW-1185">Reference proteome</keyword>
<accession>A0AB34K540</accession>
<reference evidence="2 3" key="1">
    <citation type="journal article" date="2024" name="Science">
        <title>Giant polyketide synthase enzymes in the biosynthesis of giant marine polyether toxins.</title>
        <authorList>
            <person name="Fallon T.R."/>
            <person name="Shende V.V."/>
            <person name="Wierzbicki I.H."/>
            <person name="Pendleton A.L."/>
            <person name="Watervoot N.F."/>
            <person name="Auber R.P."/>
            <person name="Gonzalez D.J."/>
            <person name="Wisecaver J.H."/>
            <person name="Moore B.S."/>
        </authorList>
    </citation>
    <scope>NUCLEOTIDE SEQUENCE [LARGE SCALE GENOMIC DNA]</scope>
    <source>
        <strain evidence="2 3">12B1</strain>
    </source>
</reference>
<sequence>MAEGVAARAPADAPSKQTYEGSPISVDATFDALMVPCKLGEDRGWLTTTEDGEIDIMSEFSLASGDENYFPHGEEFFNHTFYHEGFKFFRNDPANNVPGGCVPSMRIEVAALVGTPRAQLAMWNPRDHSEFWYSPGLKALHAGSNVVRLTQPTDGIAETWFTYAIVLGKGDAVSLKSVCVDGGSRLRCDQVLTLSYTGMADGWELI</sequence>
<organism evidence="2 3">
    <name type="scientific">Prymnesium parvum</name>
    <name type="common">Toxic golden alga</name>
    <dbReference type="NCBI Taxonomy" id="97485"/>
    <lineage>
        <taxon>Eukaryota</taxon>
        <taxon>Haptista</taxon>
        <taxon>Haptophyta</taxon>
        <taxon>Prymnesiophyceae</taxon>
        <taxon>Prymnesiales</taxon>
        <taxon>Prymnesiaceae</taxon>
        <taxon>Prymnesium</taxon>
    </lineage>
</organism>
<protein>
    <recommendedName>
        <fullName evidence="4">Beta-galactosidase</fullName>
    </recommendedName>
</protein>
<proteinExistence type="predicted"/>
<dbReference type="Proteomes" id="UP001515480">
    <property type="component" value="Unassembled WGS sequence"/>
</dbReference>
<evidence type="ECO:0000256" key="1">
    <source>
        <dbReference type="SAM" id="MobiDB-lite"/>
    </source>
</evidence>
<comment type="caution">
    <text evidence="2">The sequence shown here is derived from an EMBL/GenBank/DDBJ whole genome shotgun (WGS) entry which is preliminary data.</text>
</comment>
<name>A0AB34K540_PRYPA</name>
<gene>
    <name evidence="2" type="ORF">AB1Y20_000332</name>
</gene>
<evidence type="ECO:0008006" key="4">
    <source>
        <dbReference type="Google" id="ProtNLM"/>
    </source>
</evidence>
<dbReference type="AlphaFoldDB" id="A0AB34K540"/>
<evidence type="ECO:0000313" key="2">
    <source>
        <dbReference type="EMBL" id="KAL1529380.1"/>
    </source>
</evidence>
<dbReference type="EMBL" id="JBGBPQ010000001">
    <property type="protein sequence ID" value="KAL1529380.1"/>
    <property type="molecule type" value="Genomic_DNA"/>
</dbReference>